<comment type="caution">
    <text evidence="1">The sequence shown here is derived from an EMBL/GenBank/DDBJ whole genome shotgun (WGS) entry which is preliminary data.</text>
</comment>
<accession>A0ABR1DL36</accession>
<dbReference type="EMBL" id="JAVFWL010000004">
    <property type="protein sequence ID" value="KAK6751104.1"/>
    <property type="molecule type" value="Genomic_DNA"/>
</dbReference>
<protein>
    <submittedName>
        <fullName evidence="1">Uncharacterized protein</fullName>
    </submittedName>
</protein>
<gene>
    <name evidence="1" type="primary">Necator_chrIV.g16133</name>
    <name evidence="1" type="ORF">RB195_002837</name>
</gene>
<proteinExistence type="predicted"/>
<reference evidence="1 2" key="1">
    <citation type="submission" date="2023-08" db="EMBL/GenBank/DDBJ databases">
        <title>A Necator americanus chromosomal reference genome.</title>
        <authorList>
            <person name="Ilik V."/>
            <person name="Petrzelkova K.J."/>
            <person name="Pardy F."/>
            <person name="Fuh T."/>
            <person name="Niatou-Singa F.S."/>
            <person name="Gouil Q."/>
            <person name="Baker L."/>
            <person name="Ritchie M.E."/>
            <person name="Jex A.R."/>
            <person name="Gazzola D."/>
            <person name="Li H."/>
            <person name="Toshio Fujiwara R."/>
            <person name="Zhan B."/>
            <person name="Aroian R.V."/>
            <person name="Pafco B."/>
            <person name="Schwarz E.M."/>
        </authorList>
    </citation>
    <scope>NUCLEOTIDE SEQUENCE [LARGE SCALE GENOMIC DNA]</scope>
    <source>
        <strain evidence="1 2">Aroian</strain>
        <tissue evidence="1">Whole animal</tissue>
    </source>
</reference>
<sequence length="152" mass="17067">MPNQTVIARINLIAKMGVREHSYVLEKWCHPAKQTLNGDGLVDDGLSEHTNLIIAFTFNRGVMDIITHCDSATFWQGTSSRFQPLCSSAQLESRTFKEKKSKSPALPEDFTLPDMTGLEDKEFRKKSCERVSIKAEAMANKKFNDANSQEVA</sequence>
<keyword evidence="2" id="KW-1185">Reference proteome</keyword>
<organism evidence="1 2">
    <name type="scientific">Necator americanus</name>
    <name type="common">Human hookworm</name>
    <dbReference type="NCBI Taxonomy" id="51031"/>
    <lineage>
        <taxon>Eukaryota</taxon>
        <taxon>Metazoa</taxon>
        <taxon>Ecdysozoa</taxon>
        <taxon>Nematoda</taxon>
        <taxon>Chromadorea</taxon>
        <taxon>Rhabditida</taxon>
        <taxon>Rhabditina</taxon>
        <taxon>Rhabditomorpha</taxon>
        <taxon>Strongyloidea</taxon>
        <taxon>Ancylostomatidae</taxon>
        <taxon>Bunostominae</taxon>
        <taxon>Necator</taxon>
    </lineage>
</organism>
<name>A0ABR1DL36_NECAM</name>
<evidence type="ECO:0000313" key="1">
    <source>
        <dbReference type="EMBL" id="KAK6751104.1"/>
    </source>
</evidence>
<dbReference type="Proteomes" id="UP001303046">
    <property type="component" value="Unassembled WGS sequence"/>
</dbReference>
<evidence type="ECO:0000313" key="2">
    <source>
        <dbReference type="Proteomes" id="UP001303046"/>
    </source>
</evidence>